<sequence length="319" mass="36728">MGEVVFLNWFTSFEKELETAFSDAEKILSGMPEAFRGQAAAYLDRFHALKRGVSQNYICYLLPFWLQEAAGTKTEDSRRLTVAMIFVMMYYHLIDEVMDDPEAADKRKLPLANLIQLEFLHIYGSYFPAASPFWGYFRKYAAEWAEAVAFEHESDFFQEDPVRVAHKAAPVKLSVAGALLLTGRKTRIPALEAAVDTVLVTLQMLDDWEDWEKDLREGSYNCLISDVQRELQIPRDRRPTPEEIREALYVRDILLTYAERTDQHTAALASAAPGLVHLREFHEHLRQNLKQGALDLRQQRNLLIHGGLEYWLSKNKSLT</sequence>
<accession>A0A090YR09</accession>
<dbReference type="Proteomes" id="UP000029278">
    <property type="component" value="Unassembled WGS sequence"/>
</dbReference>
<dbReference type="EMBL" id="JMQA01000039">
    <property type="protein sequence ID" value="KFN00870.1"/>
    <property type="molecule type" value="Genomic_DNA"/>
</dbReference>
<evidence type="ECO:0000313" key="2">
    <source>
        <dbReference type="Proteomes" id="UP000029278"/>
    </source>
</evidence>
<gene>
    <name evidence="1" type="ORF">DJ90_4529</name>
</gene>
<name>A0A090YR09_PAEMA</name>
<dbReference type="STRING" id="44252.DJ90_4529"/>
<dbReference type="PATRIC" id="fig|44252.3.peg.4785"/>
<comment type="caution">
    <text evidence="1">The sequence shown here is derived from an EMBL/GenBank/DDBJ whole genome shotgun (WGS) entry which is preliminary data.</text>
</comment>
<protein>
    <submittedName>
        <fullName evidence="1">Uncharacterized protein</fullName>
    </submittedName>
</protein>
<proteinExistence type="predicted"/>
<dbReference type="HOGENOM" id="CLU_896715_0_0_9"/>
<keyword evidence="2" id="KW-1185">Reference proteome</keyword>
<dbReference type="AlphaFoldDB" id="A0A090YR09"/>
<reference evidence="1 2" key="1">
    <citation type="submission" date="2014-04" db="EMBL/GenBank/DDBJ databases">
        <authorList>
            <person name="Bishop-Lilly K.A."/>
            <person name="Broomall S.M."/>
            <person name="Chain P.S."/>
            <person name="Chertkov O."/>
            <person name="Coyne S.R."/>
            <person name="Daligault H.E."/>
            <person name="Davenport K.W."/>
            <person name="Erkkila T."/>
            <person name="Frey K.G."/>
            <person name="Gibbons H.S."/>
            <person name="Gu W."/>
            <person name="Jaissle J."/>
            <person name="Johnson S.L."/>
            <person name="Koroleva G.I."/>
            <person name="Ladner J.T."/>
            <person name="Lo C.-C."/>
            <person name="Minogue T.D."/>
            <person name="Munk C."/>
            <person name="Palacios G.F."/>
            <person name="Redden C.L."/>
            <person name="Rosenzweig C.N."/>
            <person name="Scholz M.B."/>
            <person name="Teshima H."/>
            <person name="Xu Y."/>
        </authorList>
    </citation>
    <scope>NUCLEOTIDE SEQUENCE [LARGE SCALE GENOMIC DNA]</scope>
    <source>
        <strain evidence="1 2">8244</strain>
    </source>
</reference>
<evidence type="ECO:0000313" key="1">
    <source>
        <dbReference type="EMBL" id="KFN00870.1"/>
    </source>
</evidence>
<organism evidence="1 2">
    <name type="scientific">Paenibacillus macerans</name>
    <name type="common">Bacillus macerans</name>
    <dbReference type="NCBI Taxonomy" id="44252"/>
    <lineage>
        <taxon>Bacteria</taxon>
        <taxon>Bacillati</taxon>
        <taxon>Bacillota</taxon>
        <taxon>Bacilli</taxon>
        <taxon>Bacillales</taxon>
        <taxon>Paenibacillaceae</taxon>
        <taxon>Paenibacillus</taxon>
    </lineage>
</organism>